<sequence>MADMCGGSTPLKALADRGSSDRSLQQDRHIRAGPSSSFRANGSTSDASADRMYAGFANGPGPLPVQPLSTGLDSFGPRHAMARPMLNASPVPQAYAASPNIDGRSLPAPGVSTPQSWAMDFANFNSAPQASATAPMVAPAPSHHGYHVPMMAHAHVGPSAFLGGGFAGPNMLQAGPGTTNSYAATTNTSTQYPQDSATAEVEFDNAMAQWMAINGHGEDVDGILEEMAQELEEGQRAGLPELQPTRVSALETNASAAAVDFAGAETATQAARMEPGSLNTPGVLPELTNLRLDDREQQATADNNVTDQSQGSEVSEAARQLLETVQHEQGEKWQKSRFLSLMREFRDGTKSIVNEEIRESGDRTTSTGVSST</sequence>
<evidence type="ECO:0000313" key="3">
    <source>
        <dbReference type="Proteomes" id="UP000813385"/>
    </source>
</evidence>
<reference evidence="2" key="1">
    <citation type="journal article" date="2021" name="Nat. Commun.">
        <title>Genetic determinants of endophytism in the Arabidopsis root mycobiome.</title>
        <authorList>
            <person name="Mesny F."/>
            <person name="Miyauchi S."/>
            <person name="Thiergart T."/>
            <person name="Pickel B."/>
            <person name="Atanasova L."/>
            <person name="Karlsson M."/>
            <person name="Huettel B."/>
            <person name="Barry K.W."/>
            <person name="Haridas S."/>
            <person name="Chen C."/>
            <person name="Bauer D."/>
            <person name="Andreopoulos W."/>
            <person name="Pangilinan J."/>
            <person name="LaButti K."/>
            <person name="Riley R."/>
            <person name="Lipzen A."/>
            <person name="Clum A."/>
            <person name="Drula E."/>
            <person name="Henrissat B."/>
            <person name="Kohler A."/>
            <person name="Grigoriev I.V."/>
            <person name="Martin F.M."/>
            <person name="Hacquard S."/>
        </authorList>
    </citation>
    <scope>NUCLEOTIDE SEQUENCE</scope>
    <source>
        <strain evidence="2">MPI-CAGE-AT-0016</strain>
    </source>
</reference>
<evidence type="ECO:0000256" key="1">
    <source>
        <dbReference type="SAM" id="MobiDB-lite"/>
    </source>
</evidence>
<protein>
    <recommendedName>
        <fullName evidence="4">Peroxin 20</fullName>
    </recommendedName>
</protein>
<feature type="compositionally biased region" description="Polar residues" evidence="1">
    <location>
        <begin position="34"/>
        <end position="47"/>
    </location>
</feature>
<accession>A0A8K0TA79</accession>
<name>A0A8K0TA79_9PEZI</name>
<dbReference type="AlphaFoldDB" id="A0A8K0TA79"/>
<comment type="caution">
    <text evidence="2">The sequence shown here is derived from an EMBL/GenBank/DDBJ whole genome shotgun (WGS) entry which is preliminary data.</text>
</comment>
<evidence type="ECO:0008006" key="4">
    <source>
        <dbReference type="Google" id="ProtNLM"/>
    </source>
</evidence>
<feature type="region of interest" description="Disordered" evidence="1">
    <location>
        <begin position="352"/>
        <end position="372"/>
    </location>
</feature>
<feature type="compositionally biased region" description="Polar residues" evidence="1">
    <location>
        <begin position="363"/>
        <end position="372"/>
    </location>
</feature>
<feature type="region of interest" description="Disordered" evidence="1">
    <location>
        <begin position="1"/>
        <end position="76"/>
    </location>
</feature>
<evidence type="ECO:0000313" key="2">
    <source>
        <dbReference type="EMBL" id="KAH7359111.1"/>
    </source>
</evidence>
<proteinExistence type="predicted"/>
<keyword evidence="3" id="KW-1185">Reference proteome</keyword>
<feature type="compositionally biased region" description="Basic and acidic residues" evidence="1">
    <location>
        <begin position="352"/>
        <end position="362"/>
    </location>
</feature>
<feature type="compositionally biased region" description="Basic and acidic residues" evidence="1">
    <location>
        <begin position="14"/>
        <end position="30"/>
    </location>
</feature>
<dbReference type="EMBL" id="JAGPXD010000004">
    <property type="protein sequence ID" value="KAH7359111.1"/>
    <property type="molecule type" value="Genomic_DNA"/>
</dbReference>
<gene>
    <name evidence="2" type="ORF">B0T11DRAFT_285767</name>
</gene>
<dbReference type="OrthoDB" id="5407351at2759"/>
<dbReference type="Proteomes" id="UP000813385">
    <property type="component" value="Unassembled WGS sequence"/>
</dbReference>
<organism evidence="2 3">
    <name type="scientific">Plectosphaerella cucumerina</name>
    <dbReference type="NCBI Taxonomy" id="40658"/>
    <lineage>
        <taxon>Eukaryota</taxon>
        <taxon>Fungi</taxon>
        <taxon>Dikarya</taxon>
        <taxon>Ascomycota</taxon>
        <taxon>Pezizomycotina</taxon>
        <taxon>Sordariomycetes</taxon>
        <taxon>Hypocreomycetidae</taxon>
        <taxon>Glomerellales</taxon>
        <taxon>Plectosphaerellaceae</taxon>
        <taxon>Plectosphaerella</taxon>
    </lineage>
</organism>